<feature type="compositionally biased region" description="Polar residues" evidence="6">
    <location>
        <begin position="74"/>
        <end position="92"/>
    </location>
</feature>
<dbReference type="InterPro" id="IPR036864">
    <property type="entry name" value="Zn2-C6_fun-type_DNA-bd_sf"/>
</dbReference>
<accession>A0A6A5S3B2</accession>
<reference evidence="8" key="1">
    <citation type="journal article" date="2020" name="Stud. Mycol.">
        <title>101 Dothideomycetes genomes: a test case for predicting lifestyles and emergence of pathogens.</title>
        <authorList>
            <person name="Haridas S."/>
            <person name="Albert R."/>
            <person name="Binder M."/>
            <person name="Bloem J."/>
            <person name="Labutti K."/>
            <person name="Salamov A."/>
            <person name="Andreopoulos B."/>
            <person name="Baker S."/>
            <person name="Barry K."/>
            <person name="Bills G."/>
            <person name="Bluhm B."/>
            <person name="Cannon C."/>
            <person name="Castanera R."/>
            <person name="Culley D."/>
            <person name="Daum C."/>
            <person name="Ezra D."/>
            <person name="Gonzalez J."/>
            <person name="Henrissat B."/>
            <person name="Kuo A."/>
            <person name="Liang C."/>
            <person name="Lipzen A."/>
            <person name="Lutzoni F."/>
            <person name="Magnuson J."/>
            <person name="Mondo S."/>
            <person name="Nolan M."/>
            <person name="Ohm R."/>
            <person name="Pangilinan J."/>
            <person name="Park H.-J."/>
            <person name="Ramirez L."/>
            <person name="Alfaro M."/>
            <person name="Sun H."/>
            <person name="Tritt A."/>
            <person name="Yoshinaga Y."/>
            <person name="Zwiers L.-H."/>
            <person name="Turgeon B."/>
            <person name="Goodwin S."/>
            <person name="Spatafora J."/>
            <person name="Crous P."/>
            <person name="Grigoriev I."/>
        </authorList>
    </citation>
    <scope>NUCLEOTIDE SEQUENCE</scope>
    <source>
        <strain evidence="8">CBS 183.55</strain>
    </source>
</reference>
<organism evidence="8 9">
    <name type="scientific">Didymella exigua CBS 183.55</name>
    <dbReference type="NCBI Taxonomy" id="1150837"/>
    <lineage>
        <taxon>Eukaryota</taxon>
        <taxon>Fungi</taxon>
        <taxon>Dikarya</taxon>
        <taxon>Ascomycota</taxon>
        <taxon>Pezizomycotina</taxon>
        <taxon>Dothideomycetes</taxon>
        <taxon>Pleosporomycetidae</taxon>
        <taxon>Pleosporales</taxon>
        <taxon>Pleosporineae</taxon>
        <taxon>Didymellaceae</taxon>
        <taxon>Didymella</taxon>
    </lineage>
</organism>
<dbReference type="PANTHER" id="PTHR31069:SF31">
    <property type="entry name" value="MONODICTYPHENONE CLUSTER TRANSCRIPTION FACTOR-RELATED"/>
    <property type="match status" value="1"/>
</dbReference>
<protein>
    <recommendedName>
        <fullName evidence="7">Zn(2)-C6 fungal-type domain-containing protein</fullName>
    </recommendedName>
</protein>
<dbReference type="OrthoDB" id="5069333at2759"/>
<dbReference type="PRINTS" id="PR00755">
    <property type="entry name" value="AFLATOXINBRP"/>
</dbReference>
<dbReference type="RefSeq" id="XP_033454681.1">
    <property type="nucleotide sequence ID" value="XM_033594904.1"/>
</dbReference>
<feature type="compositionally biased region" description="Polar residues" evidence="6">
    <location>
        <begin position="139"/>
        <end position="150"/>
    </location>
</feature>
<dbReference type="Gene3D" id="4.10.240.10">
    <property type="entry name" value="Zn(2)-C6 fungal-type DNA-binding domain"/>
    <property type="match status" value="1"/>
</dbReference>
<evidence type="ECO:0000256" key="5">
    <source>
        <dbReference type="ARBA" id="ARBA00023242"/>
    </source>
</evidence>
<keyword evidence="2" id="KW-0805">Transcription regulation</keyword>
<dbReference type="InterPro" id="IPR050675">
    <property type="entry name" value="OAF3"/>
</dbReference>
<feature type="domain" description="Zn(2)-C6 fungal-type" evidence="7">
    <location>
        <begin position="18"/>
        <end position="48"/>
    </location>
</feature>
<dbReference type="AlphaFoldDB" id="A0A6A5S3B2"/>
<evidence type="ECO:0000313" key="8">
    <source>
        <dbReference type="EMBL" id="KAF1934433.1"/>
    </source>
</evidence>
<evidence type="ECO:0000256" key="4">
    <source>
        <dbReference type="ARBA" id="ARBA00023163"/>
    </source>
</evidence>
<dbReference type="PANTHER" id="PTHR31069">
    <property type="entry name" value="OLEATE-ACTIVATED TRANSCRIPTION FACTOR 1-RELATED"/>
    <property type="match status" value="1"/>
</dbReference>
<dbReference type="Proteomes" id="UP000800082">
    <property type="component" value="Unassembled WGS sequence"/>
</dbReference>
<evidence type="ECO:0000313" key="9">
    <source>
        <dbReference type="Proteomes" id="UP000800082"/>
    </source>
</evidence>
<evidence type="ECO:0000256" key="6">
    <source>
        <dbReference type="SAM" id="MobiDB-lite"/>
    </source>
</evidence>
<dbReference type="EMBL" id="ML978956">
    <property type="protein sequence ID" value="KAF1934433.1"/>
    <property type="molecule type" value="Genomic_DNA"/>
</dbReference>
<dbReference type="GeneID" id="54352572"/>
<dbReference type="Pfam" id="PF00172">
    <property type="entry name" value="Zn_clus"/>
    <property type="match status" value="1"/>
</dbReference>
<evidence type="ECO:0000259" key="7">
    <source>
        <dbReference type="PROSITE" id="PS50048"/>
    </source>
</evidence>
<dbReference type="InterPro" id="IPR001138">
    <property type="entry name" value="Zn2Cys6_DnaBD"/>
</dbReference>
<evidence type="ECO:0000256" key="1">
    <source>
        <dbReference type="ARBA" id="ARBA00022723"/>
    </source>
</evidence>
<dbReference type="GO" id="GO:0008270">
    <property type="term" value="F:zinc ion binding"/>
    <property type="evidence" value="ECO:0007669"/>
    <property type="project" value="InterPro"/>
</dbReference>
<sequence>MSSQRGSQAPRVPKVRQSCDTCQASKIRCGQERPRCHRCEKYNLDCVYSVSRRAGRPRPKRTIDPTTPVGPSPTHLQSTPDPQTGFPTQIGPSPTHEECRPRLASLRQKSITPVPEATRRDTAQNTGLEEQQCHDPPVKSTQGDRSSNHGTDVFPRTNCYNSNQYEASHMESEPGLVPDNSNSSISSNNNNNNNNNNSNDDAMDAMDVNPYFNDAALFRHVDSAQFPTLFFSDSDLLPEHVDFDLLMAPLPDCACFPTTAFPHAPLPLGAGPVIAKSSGPGCHCTTMLLQHLDAQDGAETGCSDERLFARAVQRSRVLLDNCLVVLSCGACSTRTSSALVVCQAMEELSVTLGMGTLWVEGTGAGHERCPLLGNLAKDEVPMRCGSYAVRGTDRQVLLRLLVMNRLTEMQRIMGKLCQAVGLSSSCRATCAGMAAELERRVLVKLNMFRAAAP</sequence>
<evidence type="ECO:0000256" key="3">
    <source>
        <dbReference type="ARBA" id="ARBA00023125"/>
    </source>
</evidence>
<proteinExistence type="predicted"/>
<dbReference type="SMART" id="SM00066">
    <property type="entry name" value="GAL4"/>
    <property type="match status" value="1"/>
</dbReference>
<dbReference type="PROSITE" id="PS50048">
    <property type="entry name" value="ZN2_CY6_FUNGAL_2"/>
    <property type="match status" value="1"/>
</dbReference>
<name>A0A6A5S3B2_9PLEO</name>
<gene>
    <name evidence="8" type="ORF">M421DRAFT_51167</name>
</gene>
<dbReference type="GO" id="GO:0003677">
    <property type="term" value="F:DNA binding"/>
    <property type="evidence" value="ECO:0007669"/>
    <property type="project" value="UniProtKB-KW"/>
</dbReference>
<dbReference type="SUPFAM" id="SSF57701">
    <property type="entry name" value="Zn2/Cys6 DNA-binding domain"/>
    <property type="match status" value="1"/>
</dbReference>
<keyword evidence="3" id="KW-0238">DNA-binding</keyword>
<keyword evidence="9" id="KW-1185">Reference proteome</keyword>
<evidence type="ECO:0000256" key="2">
    <source>
        <dbReference type="ARBA" id="ARBA00023015"/>
    </source>
</evidence>
<feature type="compositionally biased region" description="Low complexity" evidence="6">
    <location>
        <begin position="180"/>
        <end position="199"/>
    </location>
</feature>
<feature type="region of interest" description="Disordered" evidence="6">
    <location>
        <begin position="53"/>
        <end position="203"/>
    </location>
</feature>
<keyword evidence="4" id="KW-0804">Transcription</keyword>
<dbReference type="CDD" id="cd00067">
    <property type="entry name" value="GAL4"/>
    <property type="match status" value="1"/>
</dbReference>
<keyword evidence="1" id="KW-0479">Metal-binding</keyword>
<keyword evidence="5" id="KW-0539">Nucleus</keyword>
<dbReference type="GO" id="GO:0000981">
    <property type="term" value="F:DNA-binding transcription factor activity, RNA polymerase II-specific"/>
    <property type="evidence" value="ECO:0007669"/>
    <property type="project" value="InterPro"/>
</dbReference>